<feature type="compositionally biased region" description="Basic and acidic residues" evidence="2">
    <location>
        <begin position="567"/>
        <end position="591"/>
    </location>
</feature>
<name>A0A3M7S1S2_BRAPC</name>
<protein>
    <submittedName>
        <fullName evidence="4">Coiled-coil domain-containing protein</fullName>
    </submittedName>
</protein>
<keyword evidence="5" id="KW-1185">Reference proteome</keyword>
<organism evidence="4 5">
    <name type="scientific">Brachionus plicatilis</name>
    <name type="common">Marine rotifer</name>
    <name type="synonym">Brachionus muelleri</name>
    <dbReference type="NCBI Taxonomy" id="10195"/>
    <lineage>
        <taxon>Eukaryota</taxon>
        <taxon>Metazoa</taxon>
        <taxon>Spiralia</taxon>
        <taxon>Gnathifera</taxon>
        <taxon>Rotifera</taxon>
        <taxon>Eurotatoria</taxon>
        <taxon>Monogononta</taxon>
        <taxon>Pseudotrocha</taxon>
        <taxon>Ploima</taxon>
        <taxon>Brachionidae</taxon>
        <taxon>Brachionus</taxon>
    </lineage>
</organism>
<comment type="caution">
    <text evidence="4">The sequence shown here is derived from an EMBL/GenBank/DDBJ whole genome shotgun (WGS) entry which is preliminary data.</text>
</comment>
<dbReference type="PANTHER" id="PTHR21444">
    <property type="entry name" value="COILED-COIL DOMAIN-CONTAINING PROTEIN 180"/>
    <property type="match status" value="1"/>
</dbReference>
<sequence>MSHSTTTDLEEINQILNKELNSLFKYLQGVCHIWDLHEIGLVKKERALQELLQDCRRDHDNENQKKEEKLDSILDQMRESSNEKDLKNVSQQLDVIKNGYFTFRDSQMELLKQYPIMVKDELDKYEEALFKFFSITKDLAQQEMAQDQNELETFRSILKEVLSTERGNKFYIMMRSSTTPEDDLVENDILNLDELIPNTKQDFLNEIRNKNYLKNSFIPLEIFKEIKNSIRMNFLNHLENWIDEANLRSNTIVAAKSAEIDKELELRIHLHEPRIKRVEMDVHNVRAAELIMHEERVERHCAGVQEAIDNMQKQFLSLQQNLIDKANQNKSAVLNLEIAFNNATKSLRLTNLQDQLNKQKDRHIDDVKTTLRNFRAKFDDTLSFLRNSNAKFRFSFNVFSDGGNFSAEEIDLHKRKLEKMALLIDNNETSMLKEMEKLEKKHLDEAIKVMTQFQEKFKYNLIDLQFIEKIGRWLNNTQIKIKSSVNESNASAKELNSLIEEFDVWIDACKHPNLDKKNVSPKDLIEFFEKINKQIYDRAVFLKCFKEETQVPLRFTKVEKLTETDAKYEEAEKEKSESPVNKQEKKTSDKKSKTRKTANLVVPETPEQDQRSVITKSKSNILMTTSMLKSGSKVAISDDPALDIMKTILNNCQFY</sequence>
<feature type="region of interest" description="Disordered" evidence="2">
    <location>
        <begin position="567"/>
        <end position="613"/>
    </location>
</feature>
<evidence type="ECO:0000259" key="3">
    <source>
        <dbReference type="Pfam" id="PF14643"/>
    </source>
</evidence>
<proteinExistence type="predicted"/>
<dbReference type="PANTHER" id="PTHR21444:SF14">
    <property type="entry name" value="COILED-COIL DOMAIN-CONTAINING PROTEIN 180"/>
    <property type="match status" value="1"/>
</dbReference>
<dbReference type="STRING" id="10195.A0A3M7S1S2"/>
<reference evidence="4 5" key="1">
    <citation type="journal article" date="2018" name="Sci. Rep.">
        <title>Genomic signatures of local adaptation to the degree of environmental predictability in rotifers.</title>
        <authorList>
            <person name="Franch-Gras L."/>
            <person name="Hahn C."/>
            <person name="Garcia-Roger E.M."/>
            <person name="Carmona M.J."/>
            <person name="Serra M."/>
            <person name="Gomez A."/>
        </authorList>
    </citation>
    <scope>NUCLEOTIDE SEQUENCE [LARGE SCALE GENOMIC DNA]</scope>
    <source>
        <strain evidence="4">HYR1</strain>
    </source>
</reference>
<feature type="coiled-coil region" evidence="1">
    <location>
        <begin position="56"/>
        <end position="83"/>
    </location>
</feature>
<evidence type="ECO:0000256" key="1">
    <source>
        <dbReference type="SAM" id="Coils"/>
    </source>
</evidence>
<evidence type="ECO:0000313" key="5">
    <source>
        <dbReference type="Proteomes" id="UP000276133"/>
    </source>
</evidence>
<accession>A0A3M7S1S2</accession>
<dbReference type="AlphaFoldDB" id="A0A3M7S1S2"/>
<dbReference type="Proteomes" id="UP000276133">
    <property type="component" value="Unassembled WGS sequence"/>
</dbReference>
<dbReference type="Pfam" id="PF14643">
    <property type="entry name" value="DUF4455"/>
    <property type="match status" value="1"/>
</dbReference>
<evidence type="ECO:0000313" key="4">
    <source>
        <dbReference type="EMBL" id="RNA29598.1"/>
    </source>
</evidence>
<dbReference type="OrthoDB" id="431588at2759"/>
<keyword evidence="1" id="KW-0175">Coiled coil</keyword>
<evidence type="ECO:0000256" key="2">
    <source>
        <dbReference type="SAM" id="MobiDB-lite"/>
    </source>
</evidence>
<feature type="coiled-coil region" evidence="1">
    <location>
        <begin position="294"/>
        <end position="362"/>
    </location>
</feature>
<dbReference type="EMBL" id="REGN01002187">
    <property type="protein sequence ID" value="RNA29598.1"/>
    <property type="molecule type" value="Genomic_DNA"/>
</dbReference>
<dbReference type="InterPro" id="IPR028089">
    <property type="entry name" value="DUF4455"/>
</dbReference>
<feature type="domain" description="DUF4455" evidence="3">
    <location>
        <begin position="6"/>
        <end position="142"/>
    </location>
</feature>
<gene>
    <name evidence="4" type="ORF">BpHYR1_040213</name>
</gene>